<dbReference type="Proteomes" id="UP001152797">
    <property type="component" value="Unassembled WGS sequence"/>
</dbReference>
<organism evidence="2">
    <name type="scientific">Cladocopium goreaui</name>
    <dbReference type="NCBI Taxonomy" id="2562237"/>
    <lineage>
        <taxon>Eukaryota</taxon>
        <taxon>Sar</taxon>
        <taxon>Alveolata</taxon>
        <taxon>Dinophyceae</taxon>
        <taxon>Suessiales</taxon>
        <taxon>Symbiodiniaceae</taxon>
        <taxon>Cladocopium</taxon>
    </lineage>
</organism>
<reference evidence="3" key="2">
    <citation type="submission" date="2024-04" db="EMBL/GenBank/DDBJ databases">
        <authorList>
            <person name="Chen Y."/>
            <person name="Shah S."/>
            <person name="Dougan E. K."/>
            <person name="Thang M."/>
            <person name="Chan C."/>
        </authorList>
    </citation>
    <scope>NUCLEOTIDE SEQUENCE [LARGE SCALE GENOMIC DNA]</scope>
</reference>
<accession>A0A9P1GH60</accession>
<keyword evidence="4" id="KW-0489">Methyltransferase</keyword>
<sequence>MPSWRFLLLLEAANAFNAGTPPRYGLNVLDGKNYPHHPVMLQVPQRSYKIEPGLLTDHCGLKVPQHFDCLNLCNKSKCQSLGPAYNYYRYVPSRRLLCHEHQAYVDARLSHSMVNLPLIDDDYGEHVAVYQSVLRHQARHGAFRVVELGARWGTWGARAVQFLRTVKPQLRYEAFFVEPAKRSCGALRQVMKLNEIRFQLLCNYATPEALLKIMEGLDFVDLIHIDIQFAESTLLAHPGVQELLRSRAARIIVGSHSPQIHQELVEMYRDWIPIFSLPFGFEDCILEILRRKDDDLGASAADWAMVRQRRCFYETPHGGVTNYDGLLILATLGGCQQNLLNE</sequence>
<comment type="caution">
    <text evidence="2">The sequence shown here is derived from an EMBL/GenBank/DDBJ whole genome shotgun (WGS) entry which is preliminary data.</text>
</comment>
<name>A0A9P1GH60_9DINO</name>
<dbReference type="EMBL" id="CAMXCT020004779">
    <property type="protein sequence ID" value="CAL1163722.1"/>
    <property type="molecule type" value="Genomic_DNA"/>
</dbReference>
<dbReference type="OrthoDB" id="413463at2759"/>
<protein>
    <submittedName>
        <fullName evidence="4">Methyltransferase FkbM domain-containing protein</fullName>
    </submittedName>
</protein>
<evidence type="ECO:0000313" key="3">
    <source>
        <dbReference type="EMBL" id="CAL1163722.1"/>
    </source>
</evidence>
<evidence type="ECO:0000256" key="1">
    <source>
        <dbReference type="SAM" id="SignalP"/>
    </source>
</evidence>
<dbReference type="EMBL" id="CAMXCT030004779">
    <property type="protein sequence ID" value="CAL4797659.1"/>
    <property type="molecule type" value="Genomic_DNA"/>
</dbReference>
<keyword evidence="1" id="KW-0732">Signal</keyword>
<gene>
    <name evidence="2" type="ORF">C1SCF055_LOCUS35618</name>
</gene>
<feature type="chain" id="PRO_5043273079" evidence="1">
    <location>
        <begin position="16"/>
        <end position="342"/>
    </location>
</feature>
<evidence type="ECO:0000313" key="5">
    <source>
        <dbReference type="Proteomes" id="UP001152797"/>
    </source>
</evidence>
<proteinExistence type="predicted"/>
<evidence type="ECO:0000313" key="4">
    <source>
        <dbReference type="EMBL" id="CAL4797659.1"/>
    </source>
</evidence>
<reference evidence="2" key="1">
    <citation type="submission" date="2022-10" db="EMBL/GenBank/DDBJ databases">
        <authorList>
            <person name="Chen Y."/>
            <person name="Dougan E. K."/>
            <person name="Chan C."/>
            <person name="Rhodes N."/>
            <person name="Thang M."/>
        </authorList>
    </citation>
    <scope>NUCLEOTIDE SEQUENCE</scope>
</reference>
<dbReference type="GO" id="GO:0008168">
    <property type="term" value="F:methyltransferase activity"/>
    <property type="evidence" value="ECO:0007669"/>
    <property type="project" value="UniProtKB-KW"/>
</dbReference>
<dbReference type="GO" id="GO:0032259">
    <property type="term" value="P:methylation"/>
    <property type="evidence" value="ECO:0007669"/>
    <property type="project" value="UniProtKB-KW"/>
</dbReference>
<dbReference type="AlphaFoldDB" id="A0A9P1GH60"/>
<keyword evidence="5" id="KW-1185">Reference proteome</keyword>
<dbReference type="EMBL" id="CAMXCT010004779">
    <property type="protein sequence ID" value="CAI4010347.1"/>
    <property type="molecule type" value="Genomic_DNA"/>
</dbReference>
<keyword evidence="4" id="KW-0808">Transferase</keyword>
<feature type="signal peptide" evidence="1">
    <location>
        <begin position="1"/>
        <end position="15"/>
    </location>
</feature>
<evidence type="ECO:0000313" key="2">
    <source>
        <dbReference type="EMBL" id="CAI4010347.1"/>
    </source>
</evidence>